<feature type="region of interest" description="Disordered" evidence="1">
    <location>
        <begin position="108"/>
        <end position="127"/>
    </location>
</feature>
<sequence>MILVRAVSFPIYCSRFPFRTIFDSDAGTDPEEWGPIIAINSDFPNIYPYYIYLIKILSRLGRPRGSDTPSCERGTARANRRKQKYLQILENMAVAAVAFLDVRYAGGAGQGSRPARVGGQPHRSESK</sequence>
<dbReference type="AlphaFoldDB" id="A0A4C1VUK6"/>
<comment type="caution">
    <text evidence="2">The sequence shown here is derived from an EMBL/GenBank/DDBJ whole genome shotgun (WGS) entry which is preliminary data.</text>
</comment>
<dbReference type="EMBL" id="BGZK01000417">
    <property type="protein sequence ID" value="GBP42403.1"/>
    <property type="molecule type" value="Genomic_DNA"/>
</dbReference>
<proteinExistence type="predicted"/>
<gene>
    <name evidence="2" type="ORF">EVAR_30036_1</name>
</gene>
<organism evidence="2 3">
    <name type="scientific">Eumeta variegata</name>
    <name type="common">Bagworm moth</name>
    <name type="synonym">Eumeta japonica</name>
    <dbReference type="NCBI Taxonomy" id="151549"/>
    <lineage>
        <taxon>Eukaryota</taxon>
        <taxon>Metazoa</taxon>
        <taxon>Ecdysozoa</taxon>
        <taxon>Arthropoda</taxon>
        <taxon>Hexapoda</taxon>
        <taxon>Insecta</taxon>
        <taxon>Pterygota</taxon>
        <taxon>Neoptera</taxon>
        <taxon>Endopterygota</taxon>
        <taxon>Lepidoptera</taxon>
        <taxon>Glossata</taxon>
        <taxon>Ditrysia</taxon>
        <taxon>Tineoidea</taxon>
        <taxon>Psychidae</taxon>
        <taxon>Oiketicinae</taxon>
        <taxon>Eumeta</taxon>
    </lineage>
</organism>
<name>A0A4C1VUK6_EUMVA</name>
<dbReference type="Proteomes" id="UP000299102">
    <property type="component" value="Unassembled WGS sequence"/>
</dbReference>
<accession>A0A4C1VUK6</accession>
<reference evidence="2 3" key="1">
    <citation type="journal article" date="2019" name="Commun. Biol.">
        <title>The bagworm genome reveals a unique fibroin gene that provides high tensile strength.</title>
        <authorList>
            <person name="Kono N."/>
            <person name="Nakamura H."/>
            <person name="Ohtoshi R."/>
            <person name="Tomita M."/>
            <person name="Numata K."/>
            <person name="Arakawa K."/>
        </authorList>
    </citation>
    <scope>NUCLEOTIDE SEQUENCE [LARGE SCALE GENOMIC DNA]</scope>
</reference>
<evidence type="ECO:0000313" key="3">
    <source>
        <dbReference type="Proteomes" id="UP000299102"/>
    </source>
</evidence>
<evidence type="ECO:0000313" key="2">
    <source>
        <dbReference type="EMBL" id="GBP42403.1"/>
    </source>
</evidence>
<keyword evidence="3" id="KW-1185">Reference proteome</keyword>
<evidence type="ECO:0000256" key="1">
    <source>
        <dbReference type="SAM" id="MobiDB-lite"/>
    </source>
</evidence>
<protein>
    <submittedName>
        <fullName evidence="2">Uncharacterized protein</fullName>
    </submittedName>
</protein>